<proteinExistence type="predicted"/>
<accession>A0A059FZD6</accession>
<evidence type="ECO:0000259" key="7">
    <source>
        <dbReference type="Pfam" id="PF00482"/>
    </source>
</evidence>
<keyword evidence="5 6" id="KW-0472">Membrane</keyword>
<feature type="transmembrane region" description="Helical" evidence="6">
    <location>
        <begin position="100"/>
        <end position="119"/>
    </location>
</feature>
<keyword evidence="4 6" id="KW-1133">Transmembrane helix</keyword>
<feature type="transmembrane region" description="Helical" evidence="6">
    <location>
        <begin position="268"/>
        <end position="288"/>
    </location>
</feature>
<protein>
    <submittedName>
        <fullName evidence="8">Putative Flp pilus assembly protein TadB</fullName>
    </submittedName>
</protein>
<evidence type="ECO:0000256" key="4">
    <source>
        <dbReference type="ARBA" id="ARBA00022989"/>
    </source>
</evidence>
<dbReference type="Pfam" id="PF00482">
    <property type="entry name" value="T2SSF"/>
    <property type="match status" value="1"/>
</dbReference>
<feature type="domain" description="Type II secretion system protein GspF" evidence="7">
    <location>
        <begin position="162"/>
        <end position="284"/>
    </location>
</feature>
<feature type="transmembrane region" description="Helical" evidence="6">
    <location>
        <begin position="125"/>
        <end position="145"/>
    </location>
</feature>
<dbReference type="GO" id="GO:0005886">
    <property type="term" value="C:plasma membrane"/>
    <property type="evidence" value="ECO:0007669"/>
    <property type="project" value="UniProtKB-SubCell"/>
</dbReference>
<keyword evidence="2" id="KW-1003">Cell membrane</keyword>
<keyword evidence="3 6" id="KW-0812">Transmembrane</keyword>
<dbReference type="EMBL" id="ARYI01000002">
    <property type="protein sequence ID" value="KCZ95890.1"/>
    <property type="molecule type" value="Genomic_DNA"/>
</dbReference>
<evidence type="ECO:0000256" key="1">
    <source>
        <dbReference type="ARBA" id="ARBA00004651"/>
    </source>
</evidence>
<dbReference type="PATRIC" id="fig|1280951.3.peg.801"/>
<reference evidence="8 9" key="1">
    <citation type="submission" date="2013-04" db="EMBL/GenBank/DDBJ databases">
        <title>Hyphomonas hirschiana VP5 Genome Sequencing.</title>
        <authorList>
            <person name="Lai Q."/>
            <person name="Shao Z."/>
        </authorList>
    </citation>
    <scope>NUCLEOTIDE SEQUENCE [LARGE SCALE GENOMIC DNA]</scope>
    <source>
        <strain evidence="8 9">VP5</strain>
    </source>
</reference>
<dbReference type="InterPro" id="IPR018076">
    <property type="entry name" value="T2SS_GspF_dom"/>
</dbReference>
<dbReference type="AlphaFoldDB" id="A0A059FZD6"/>
<dbReference type="Proteomes" id="UP000025061">
    <property type="component" value="Unassembled WGS sequence"/>
</dbReference>
<evidence type="ECO:0000313" key="9">
    <source>
        <dbReference type="Proteomes" id="UP000025061"/>
    </source>
</evidence>
<dbReference type="RefSeq" id="WP_233352007.1">
    <property type="nucleotide sequence ID" value="NZ_ARYI01000002.1"/>
</dbReference>
<evidence type="ECO:0000256" key="5">
    <source>
        <dbReference type="ARBA" id="ARBA00023136"/>
    </source>
</evidence>
<comment type="subcellular location">
    <subcellularLocation>
        <location evidence="1">Cell membrane</location>
        <topology evidence="1">Multi-pass membrane protein</topology>
    </subcellularLocation>
</comment>
<evidence type="ECO:0000256" key="3">
    <source>
        <dbReference type="ARBA" id="ARBA00022692"/>
    </source>
</evidence>
<name>A0A059FZD6_9PROT</name>
<dbReference type="InterPro" id="IPR042094">
    <property type="entry name" value="T2SS_GspF_sf"/>
</dbReference>
<evidence type="ECO:0000313" key="8">
    <source>
        <dbReference type="EMBL" id="KCZ95890.1"/>
    </source>
</evidence>
<comment type="caution">
    <text evidence="8">The sequence shown here is derived from an EMBL/GenBank/DDBJ whole genome shotgun (WGS) entry which is preliminary data.</text>
</comment>
<dbReference type="PANTHER" id="PTHR35007">
    <property type="entry name" value="INTEGRAL MEMBRANE PROTEIN-RELATED"/>
    <property type="match status" value="1"/>
</dbReference>
<feature type="transmembrane region" description="Helical" evidence="6">
    <location>
        <begin position="300"/>
        <end position="319"/>
    </location>
</feature>
<gene>
    <name evidence="8" type="ORF">HHI_03927</name>
</gene>
<organism evidence="8 9">
    <name type="scientific">Hyphomonas hirschiana VP5</name>
    <dbReference type="NCBI Taxonomy" id="1280951"/>
    <lineage>
        <taxon>Bacteria</taxon>
        <taxon>Pseudomonadati</taxon>
        <taxon>Pseudomonadota</taxon>
        <taxon>Alphaproteobacteria</taxon>
        <taxon>Hyphomonadales</taxon>
        <taxon>Hyphomonadaceae</taxon>
        <taxon>Hyphomonas</taxon>
    </lineage>
</organism>
<keyword evidence="9" id="KW-1185">Reference proteome</keyword>
<sequence>MFGLPDLATLDMRLVIPAIMAVGALFLAVQSVLSLVSDVRTQQIVNRRLQFKDRYATHNEAMVELRKSRGLDQDGNLTMSLHWLNRLIVRSGLKFQPAKWAAMSLAGAAVAGVAAFIYLGGLFAAIPVFFVVLVAAPILVIRHLAGARAKKLAAQLPDALQIVCRSLEAGHPVATAVSLVAREMPDPIGTEFGMTADEVSYGMSLTNAVQRMAERAGDPDVELFAATVRLQEKTGGNLTELLKSNTNTIRERQTMRLKVRAASSEGRVSAMILTSAPFIVMTAIHLLRPEFYGSVIHEPLIQYSFAGLLVWMGIGNLVMNRMINFKM</sequence>
<evidence type="ECO:0000256" key="2">
    <source>
        <dbReference type="ARBA" id="ARBA00022475"/>
    </source>
</evidence>
<evidence type="ECO:0000256" key="6">
    <source>
        <dbReference type="SAM" id="Phobius"/>
    </source>
</evidence>
<dbReference type="Gene3D" id="1.20.81.30">
    <property type="entry name" value="Type II secretion system (T2SS), domain F"/>
    <property type="match status" value="1"/>
</dbReference>
<dbReference type="PANTHER" id="PTHR35007:SF1">
    <property type="entry name" value="PILUS ASSEMBLY PROTEIN"/>
    <property type="match status" value="1"/>
</dbReference>
<feature type="transmembrane region" description="Helical" evidence="6">
    <location>
        <begin position="14"/>
        <end position="36"/>
    </location>
</feature>